<evidence type="ECO:0000313" key="1">
    <source>
        <dbReference type="EMBL" id="CAG8802750.1"/>
    </source>
</evidence>
<protein>
    <submittedName>
        <fullName evidence="1">25239_t:CDS:1</fullName>
    </submittedName>
</protein>
<comment type="caution">
    <text evidence="1">The sequence shown here is derived from an EMBL/GenBank/DDBJ whole genome shotgun (WGS) entry which is preliminary data.</text>
</comment>
<reference evidence="1 2" key="1">
    <citation type="submission" date="2021-06" db="EMBL/GenBank/DDBJ databases">
        <authorList>
            <person name="Kallberg Y."/>
            <person name="Tangrot J."/>
            <person name="Rosling A."/>
        </authorList>
    </citation>
    <scope>NUCLEOTIDE SEQUENCE [LARGE SCALE GENOMIC DNA]</scope>
    <source>
        <strain evidence="1 2">120-4 pot B 10/14</strain>
    </source>
</reference>
<dbReference type="EMBL" id="CAJVQB010023816">
    <property type="protein sequence ID" value="CAG8802750.1"/>
    <property type="molecule type" value="Genomic_DNA"/>
</dbReference>
<accession>A0ABN7VVV8</accession>
<gene>
    <name evidence="1" type="ORF">GMARGA_LOCUS23482</name>
</gene>
<name>A0ABN7VVV8_GIGMA</name>
<proteinExistence type="predicted"/>
<sequence length="48" mass="5174">VTLVQRVSVSSSEGDYVLTPKDLPNSSLLMIYSATVVVDSYIPDNQDG</sequence>
<organism evidence="1 2">
    <name type="scientific">Gigaspora margarita</name>
    <dbReference type="NCBI Taxonomy" id="4874"/>
    <lineage>
        <taxon>Eukaryota</taxon>
        <taxon>Fungi</taxon>
        <taxon>Fungi incertae sedis</taxon>
        <taxon>Mucoromycota</taxon>
        <taxon>Glomeromycotina</taxon>
        <taxon>Glomeromycetes</taxon>
        <taxon>Diversisporales</taxon>
        <taxon>Gigasporaceae</taxon>
        <taxon>Gigaspora</taxon>
    </lineage>
</organism>
<feature type="non-terminal residue" evidence="1">
    <location>
        <position position="1"/>
    </location>
</feature>
<dbReference type="Proteomes" id="UP000789901">
    <property type="component" value="Unassembled WGS sequence"/>
</dbReference>
<evidence type="ECO:0000313" key="2">
    <source>
        <dbReference type="Proteomes" id="UP000789901"/>
    </source>
</evidence>
<keyword evidence="2" id="KW-1185">Reference proteome</keyword>